<feature type="domain" description="Glycosyltransferase 2-like" evidence="2">
    <location>
        <begin position="9"/>
        <end position="172"/>
    </location>
</feature>
<dbReference type="PANTHER" id="PTHR22916">
    <property type="entry name" value="GLYCOSYLTRANSFERASE"/>
    <property type="match status" value="1"/>
</dbReference>
<keyword evidence="1" id="KW-0472">Membrane</keyword>
<comment type="caution">
    <text evidence="3">The sequence shown here is derived from an EMBL/GenBank/DDBJ whole genome shotgun (WGS) entry which is preliminary data.</text>
</comment>
<dbReference type="AlphaFoldDB" id="A0A1G2HT28"/>
<keyword evidence="1" id="KW-0812">Transmembrane</keyword>
<dbReference type="Pfam" id="PF00535">
    <property type="entry name" value="Glycos_transf_2"/>
    <property type="match status" value="1"/>
</dbReference>
<proteinExistence type="predicted"/>
<evidence type="ECO:0000256" key="1">
    <source>
        <dbReference type="SAM" id="Phobius"/>
    </source>
</evidence>
<protein>
    <recommendedName>
        <fullName evidence="2">Glycosyltransferase 2-like domain-containing protein</fullName>
    </recommendedName>
</protein>
<gene>
    <name evidence="3" type="ORF">A2822_02610</name>
</gene>
<dbReference type="PANTHER" id="PTHR22916:SF3">
    <property type="entry name" value="UDP-GLCNAC:BETAGAL BETA-1,3-N-ACETYLGLUCOSAMINYLTRANSFERASE-LIKE PROTEIN 1"/>
    <property type="match status" value="1"/>
</dbReference>
<reference evidence="3 4" key="1">
    <citation type="journal article" date="2016" name="Nat. Commun.">
        <title>Thousands of microbial genomes shed light on interconnected biogeochemical processes in an aquifer system.</title>
        <authorList>
            <person name="Anantharaman K."/>
            <person name="Brown C.T."/>
            <person name="Hug L.A."/>
            <person name="Sharon I."/>
            <person name="Castelle C.J."/>
            <person name="Probst A.J."/>
            <person name="Thomas B.C."/>
            <person name="Singh A."/>
            <person name="Wilkins M.J."/>
            <person name="Karaoz U."/>
            <person name="Brodie E.L."/>
            <person name="Williams K.H."/>
            <person name="Hubbard S.S."/>
            <person name="Banfield J.F."/>
        </authorList>
    </citation>
    <scope>NUCLEOTIDE SEQUENCE [LARGE SCALE GENOMIC DNA]</scope>
</reference>
<evidence type="ECO:0000313" key="4">
    <source>
        <dbReference type="Proteomes" id="UP000178774"/>
    </source>
</evidence>
<name>A0A1G2HT28_9BACT</name>
<dbReference type="EMBL" id="MHOP01000023">
    <property type="protein sequence ID" value="OGZ65381.1"/>
    <property type="molecule type" value="Genomic_DNA"/>
</dbReference>
<dbReference type="InterPro" id="IPR001173">
    <property type="entry name" value="Glyco_trans_2-like"/>
</dbReference>
<dbReference type="SUPFAM" id="SSF53448">
    <property type="entry name" value="Nucleotide-diphospho-sugar transferases"/>
    <property type="match status" value="1"/>
</dbReference>
<accession>A0A1G2HT28</accession>
<dbReference type="CDD" id="cd00761">
    <property type="entry name" value="Glyco_tranf_GTA_type"/>
    <property type="match status" value="1"/>
</dbReference>
<keyword evidence="1" id="KW-1133">Transmembrane helix</keyword>
<dbReference type="GO" id="GO:0016758">
    <property type="term" value="F:hexosyltransferase activity"/>
    <property type="evidence" value="ECO:0007669"/>
    <property type="project" value="UniProtKB-ARBA"/>
</dbReference>
<dbReference type="Gene3D" id="3.90.550.10">
    <property type="entry name" value="Spore Coat Polysaccharide Biosynthesis Protein SpsA, Chain A"/>
    <property type="match status" value="1"/>
</dbReference>
<organism evidence="3 4">
    <name type="scientific">Candidatus Staskawiczbacteria bacterium RIFCSPHIGHO2_01_FULL_41_41</name>
    <dbReference type="NCBI Taxonomy" id="1802203"/>
    <lineage>
        <taxon>Bacteria</taxon>
        <taxon>Candidatus Staskawicziibacteriota</taxon>
    </lineage>
</organism>
<sequence>MEQYNILLSIAIPTYNRADYLKRCLDHIVVQFGGEQVRNSVEVVISDNASPDNTQEVAKEYQARFPNIKYFRNEKNVGFDLNVINAVEKSTGKYCWHIGDDDFIQNGALKFVLDFLAKREPALLTFIFHPFFDDTKSLTMVSDISEKNIKYGTSAEDFWRKEYCQGTLALFAFRRDLWLKAKTAVAEYELFWAYYEIILKMMLGPNLTLAYLDYPVIYMGQDFRWNSGPNTHAPKIQRGVALFTLIRWRKVLQRLKQYGYSEEFINYKIRTTVRDGLINNLLSAKTFGLDVSLENLRILLQEFYMHPFHLAIALPLFFIPNSWLRLAKNLKNLRRIKKGSGA</sequence>
<evidence type="ECO:0000313" key="3">
    <source>
        <dbReference type="EMBL" id="OGZ65381.1"/>
    </source>
</evidence>
<dbReference type="InterPro" id="IPR029044">
    <property type="entry name" value="Nucleotide-diphossugar_trans"/>
</dbReference>
<dbReference type="Proteomes" id="UP000178774">
    <property type="component" value="Unassembled WGS sequence"/>
</dbReference>
<feature type="transmembrane region" description="Helical" evidence="1">
    <location>
        <begin position="303"/>
        <end position="324"/>
    </location>
</feature>
<evidence type="ECO:0000259" key="2">
    <source>
        <dbReference type="Pfam" id="PF00535"/>
    </source>
</evidence>